<sequence length="223" mass="24789">MFPRWRRESASPAAKRQLSVLALDRLRPRGSICRGHSPPPSSRARPTRYSTRHSRENREASLSQVNFGGVIRPKSGLITDVSTSKLGADLFQLFGRDESAAVFTTKDDSMDQFAAECGRGNLSALYRAGHCGEMNRESWKCMATANWAIWPSERLTLYERFPSSFHSAVGRFIGQLAARIFQLFPAVLSGRSTSSKHLSLKRLQHFPVLGISFSTVSDEAVVV</sequence>
<name>A0A6H5HKA0_9HEMI</name>
<accession>A0A6H5HKA0</accession>
<dbReference type="AlphaFoldDB" id="A0A6H5HKA0"/>
<protein>
    <submittedName>
        <fullName evidence="2">Uncharacterized protein</fullName>
    </submittedName>
</protein>
<reference evidence="2 3" key="1">
    <citation type="submission" date="2020-02" db="EMBL/GenBank/DDBJ databases">
        <authorList>
            <person name="Ferguson B K."/>
        </authorList>
    </citation>
    <scope>NUCLEOTIDE SEQUENCE [LARGE SCALE GENOMIC DNA]</scope>
</reference>
<feature type="region of interest" description="Disordered" evidence="1">
    <location>
        <begin position="29"/>
        <end position="60"/>
    </location>
</feature>
<evidence type="ECO:0000313" key="3">
    <source>
        <dbReference type="Proteomes" id="UP000479000"/>
    </source>
</evidence>
<dbReference type="Proteomes" id="UP000479000">
    <property type="component" value="Unassembled WGS sequence"/>
</dbReference>
<dbReference type="EMBL" id="CADCXU010032138">
    <property type="protein sequence ID" value="CAB0017970.1"/>
    <property type="molecule type" value="Genomic_DNA"/>
</dbReference>
<evidence type="ECO:0000256" key="1">
    <source>
        <dbReference type="SAM" id="MobiDB-lite"/>
    </source>
</evidence>
<proteinExistence type="predicted"/>
<evidence type="ECO:0000313" key="2">
    <source>
        <dbReference type="EMBL" id="CAB0017970.1"/>
    </source>
</evidence>
<gene>
    <name evidence="2" type="ORF">NTEN_LOCUS21879</name>
</gene>
<keyword evidence="3" id="KW-1185">Reference proteome</keyword>
<organism evidence="2 3">
    <name type="scientific">Nesidiocoris tenuis</name>
    <dbReference type="NCBI Taxonomy" id="355587"/>
    <lineage>
        <taxon>Eukaryota</taxon>
        <taxon>Metazoa</taxon>
        <taxon>Ecdysozoa</taxon>
        <taxon>Arthropoda</taxon>
        <taxon>Hexapoda</taxon>
        <taxon>Insecta</taxon>
        <taxon>Pterygota</taxon>
        <taxon>Neoptera</taxon>
        <taxon>Paraneoptera</taxon>
        <taxon>Hemiptera</taxon>
        <taxon>Heteroptera</taxon>
        <taxon>Panheteroptera</taxon>
        <taxon>Cimicomorpha</taxon>
        <taxon>Miridae</taxon>
        <taxon>Dicyphina</taxon>
        <taxon>Nesidiocoris</taxon>
    </lineage>
</organism>